<feature type="region of interest" description="Disordered" evidence="1">
    <location>
        <begin position="39"/>
        <end position="87"/>
    </location>
</feature>
<evidence type="ECO:0000313" key="4">
    <source>
        <dbReference type="EMBL" id="CAA6830583.1"/>
    </source>
</evidence>
<reference evidence="4" key="1">
    <citation type="submission" date="2020-01" db="EMBL/GenBank/DDBJ databases">
        <authorList>
            <person name="Meier V. D."/>
            <person name="Meier V D."/>
        </authorList>
    </citation>
    <scope>NUCLEOTIDE SEQUENCE</scope>
    <source>
        <strain evidence="4">HLG_WM_MAG_09</strain>
    </source>
</reference>
<evidence type="ECO:0000256" key="1">
    <source>
        <dbReference type="SAM" id="MobiDB-lite"/>
    </source>
</evidence>
<keyword evidence="2" id="KW-0732">Signal</keyword>
<dbReference type="AlphaFoldDB" id="A0A6S6UNY3"/>
<evidence type="ECO:0000259" key="3">
    <source>
        <dbReference type="Pfam" id="PF13676"/>
    </source>
</evidence>
<organism evidence="4">
    <name type="scientific">uncultured Thiotrichaceae bacterium</name>
    <dbReference type="NCBI Taxonomy" id="298394"/>
    <lineage>
        <taxon>Bacteria</taxon>
        <taxon>Pseudomonadati</taxon>
        <taxon>Pseudomonadota</taxon>
        <taxon>Gammaproteobacteria</taxon>
        <taxon>Thiotrichales</taxon>
        <taxon>Thiotrichaceae</taxon>
        <taxon>environmental samples</taxon>
    </lineage>
</organism>
<evidence type="ECO:0000256" key="2">
    <source>
        <dbReference type="SAM" id="SignalP"/>
    </source>
</evidence>
<sequence length="410" mass="46309">MNIRQLRGKLQARLRSFVHLMTCFTCLLVLSSCSQEPDESVSYQQAPPEASVEMMQQSAEPVLPEPTAPRPTTAPPPSARASNKTIGNILYNPPTEMTLNVSERIEVRISKEALSETGLIGTGDIIHNEIPVSEYMTVRLCCGKPEEDQPFDITPLNAEKQIVEDEGFTQWAFDVTPRRKDQQFLNLSVSAHYTYGDGEIRTKDHPVMTDIIQINVDQAQETGAWLSQHWQWLSLLLLIPLLVFYVMHRLKNKNSQPALSGNEAVFISYRRDDSSGYTLAIYEKLKAVLSDEKVFMDLDDIPHGEDFAKHIEKVLNKANTVLVMIGEGWLNASNAQGRRLDDPNDFVRLEIATALKRGIQVIPVLLKNAQMPDRDDLPEDLQDLCMRNGIRIYDDQFDASIQRLIMSIGE</sequence>
<accession>A0A6S6UNY3</accession>
<feature type="compositionally biased region" description="Pro residues" evidence="1">
    <location>
        <begin position="63"/>
        <end position="78"/>
    </location>
</feature>
<dbReference type="InterPro" id="IPR000157">
    <property type="entry name" value="TIR_dom"/>
</dbReference>
<name>A0A6S6UNY3_9GAMM</name>
<proteinExistence type="predicted"/>
<dbReference type="Pfam" id="PF13676">
    <property type="entry name" value="TIR_2"/>
    <property type="match status" value="1"/>
</dbReference>
<dbReference type="GO" id="GO:0007165">
    <property type="term" value="P:signal transduction"/>
    <property type="evidence" value="ECO:0007669"/>
    <property type="project" value="InterPro"/>
</dbReference>
<protein>
    <recommendedName>
        <fullName evidence="3">TIR domain-containing protein</fullName>
    </recommendedName>
</protein>
<feature type="domain" description="TIR" evidence="3">
    <location>
        <begin position="265"/>
        <end position="399"/>
    </location>
</feature>
<gene>
    <name evidence="4" type="ORF">HELGO_WM25980</name>
</gene>
<dbReference type="Gene3D" id="3.40.50.10140">
    <property type="entry name" value="Toll/interleukin-1 receptor homology (TIR) domain"/>
    <property type="match status" value="1"/>
</dbReference>
<dbReference type="SUPFAM" id="SSF52200">
    <property type="entry name" value="Toll/Interleukin receptor TIR domain"/>
    <property type="match status" value="1"/>
</dbReference>
<dbReference type="EMBL" id="CACVAT010000603">
    <property type="protein sequence ID" value="CAA6830583.1"/>
    <property type="molecule type" value="Genomic_DNA"/>
</dbReference>
<feature type="signal peptide" evidence="2">
    <location>
        <begin position="1"/>
        <end position="34"/>
    </location>
</feature>
<dbReference type="PROSITE" id="PS51257">
    <property type="entry name" value="PROKAR_LIPOPROTEIN"/>
    <property type="match status" value="1"/>
</dbReference>
<dbReference type="InterPro" id="IPR035897">
    <property type="entry name" value="Toll_tir_struct_dom_sf"/>
</dbReference>
<feature type="chain" id="PRO_5027655126" description="TIR domain-containing protein" evidence="2">
    <location>
        <begin position="35"/>
        <end position="410"/>
    </location>
</feature>